<reference evidence="8 9" key="1">
    <citation type="submission" date="2020-08" db="EMBL/GenBank/DDBJ databases">
        <title>Genomic Encyclopedia of Type Strains, Phase IV (KMG-IV): sequencing the most valuable type-strain genomes for metagenomic binning, comparative biology and taxonomic classification.</title>
        <authorList>
            <person name="Goeker M."/>
        </authorList>
    </citation>
    <scope>NUCLEOTIDE SEQUENCE [LARGE SCALE GENOMIC DNA]</scope>
    <source>
        <strain evidence="8 9">DSM 16268</strain>
    </source>
</reference>
<evidence type="ECO:0000256" key="5">
    <source>
        <dbReference type="PIRSR" id="PIRSR000097-2"/>
    </source>
</evidence>
<feature type="active site" description="Proton donor" evidence="4">
    <location>
        <position position="51"/>
    </location>
</feature>
<comment type="similarity">
    <text evidence="1">Belongs to the aldo/keto reductase family.</text>
</comment>
<dbReference type="Pfam" id="PF00248">
    <property type="entry name" value="Aldo_ket_red"/>
    <property type="match status" value="1"/>
</dbReference>
<protein>
    <submittedName>
        <fullName evidence="8">2,5-diketo-D-gluconate reductase A</fullName>
        <ecNumber evidence="8">1.1.1.346</ecNumber>
    </submittedName>
</protein>
<dbReference type="PRINTS" id="PR00069">
    <property type="entry name" value="ALDKETRDTASE"/>
</dbReference>
<keyword evidence="9" id="KW-1185">Reference proteome</keyword>
<dbReference type="PANTHER" id="PTHR43827">
    <property type="entry name" value="2,5-DIKETO-D-GLUCONIC ACID REDUCTASE"/>
    <property type="match status" value="1"/>
</dbReference>
<comment type="caution">
    <text evidence="8">The sequence shown here is derived from an EMBL/GenBank/DDBJ whole genome shotgun (WGS) entry which is preliminary data.</text>
</comment>
<dbReference type="SUPFAM" id="SSF51430">
    <property type="entry name" value="NAD(P)-linked oxidoreductase"/>
    <property type="match status" value="1"/>
</dbReference>
<dbReference type="AlphaFoldDB" id="A0A7W9CV51"/>
<accession>A0A7W9CV51</accession>
<evidence type="ECO:0000256" key="2">
    <source>
        <dbReference type="ARBA" id="ARBA00022857"/>
    </source>
</evidence>
<evidence type="ECO:0000256" key="1">
    <source>
        <dbReference type="ARBA" id="ARBA00007905"/>
    </source>
</evidence>
<evidence type="ECO:0000256" key="4">
    <source>
        <dbReference type="PIRSR" id="PIRSR000097-1"/>
    </source>
</evidence>
<proteinExistence type="inferred from homology"/>
<name>A0A7W9CV51_9HYPH</name>
<dbReference type="EC" id="1.1.1.346" evidence="8"/>
<evidence type="ECO:0000259" key="7">
    <source>
        <dbReference type="Pfam" id="PF00248"/>
    </source>
</evidence>
<dbReference type="InterPro" id="IPR018170">
    <property type="entry name" value="Aldo/ket_reductase_CS"/>
</dbReference>
<dbReference type="PANTHER" id="PTHR43827:SF3">
    <property type="entry name" value="NADP-DEPENDENT OXIDOREDUCTASE DOMAIN-CONTAINING PROTEIN"/>
    <property type="match status" value="1"/>
</dbReference>
<keyword evidence="2" id="KW-0521">NADP</keyword>
<feature type="site" description="Lowers pKa of active site Tyr" evidence="6">
    <location>
        <position position="76"/>
    </location>
</feature>
<dbReference type="PROSITE" id="PS00798">
    <property type="entry name" value="ALDOKETO_REDUCTASE_1"/>
    <property type="match status" value="1"/>
</dbReference>
<dbReference type="PROSITE" id="PS00062">
    <property type="entry name" value="ALDOKETO_REDUCTASE_2"/>
    <property type="match status" value="1"/>
</dbReference>
<dbReference type="Gene3D" id="3.20.20.100">
    <property type="entry name" value="NADP-dependent oxidoreductase domain"/>
    <property type="match status" value="1"/>
</dbReference>
<feature type="binding site" evidence="5">
    <location>
        <position position="109"/>
    </location>
    <ligand>
        <name>substrate</name>
    </ligand>
</feature>
<dbReference type="Proteomes" id="UP000523821">
    <property type="component" value="Unassembled WGS sequence"/>
</dbReference>
<evidence type="ECO:0000313" key="8">
    <source>
        <dbReference type="EMBL" id="MBB5752229.1"/>
    </source>
</evidence>
<gene>
    <name evidence="8" type="ORF">GGQ63_001281</name>
</gene>
<dbReference type="InterPro" id="IPR020471">
    <property type="entry name" value="AKR"/>
</dbReference>
<organism evidence="8 9">
    <name type="scientific">Prosthecomicrobium pneumaticum</name>
    <dbReference type="NCBI Taxonomy" id="81895"/>
    <lineage>
        <taxon>Bacteria</taxon>
        <taxon>Pseudomonadati</taxon>
        <taxon>Pseudomonadota</taxon>
        <taxon>Alphaproteobacteria</taxon>
        <taxon>Hyphomicrobiales</taxon>
        <taxon>Kaistiaceae</taxon>
        <taxon>Prosthecomicrobium</taxon>
    </lineage>
</organism>
<feature type="domain" description="NADP-dependent oxidoreductase" evidence="7">
    <location>
        <begin position="18"/>
        <end position="261"/>
    </location>
</feature>
<dbReference type="InterPro" id="IPR023210">
    <property type="entry name" value="NADP_OxRdtase_dom"/>
</dbReference>
<dbReference type="InterPro" id="IPR036812">
    <property type="entry name" value="NAD(P)_OxRdtase_dom_sf"/>
</dbReference>
<evidence type="ECO:0000256" key="6">
    <source>
        <dbReference type="PIRSR" id="PIRSR000097-3"/>
    </source>
</evidence>
<dbReference type="FunFam" id="3.20.20.100:FF:000015">
    <property type="entry name" value="Oxidoreductase, aldo/keto reductase family"/>
    <property type="match status" value="1"/>
</dbReference>
<dbReference type="EMBL" id="JACHOO010000002">
    <property type="protein sequence ID" value="MBB5752229.1"/>
    <property type="molecule type" value="Genomic_DNA"/>
</dbReference>
<dbReference type="RefSeq" id="WP_183853694.1">
    <property type="nucleotide sequence ID" value="NZ_JACHOO010000002.1"/>
</dbReference>
<keyword evidence="3 8" id="KW-0560">Oxidoreductase</keyword>
<dbReference type="PROSITE" id="PS00063">
    <property type="entry name" value="ALDOKETO_REDUCTASE_3"/>
    <property type="match status" value="1"/>
</dbReference>
<evidence type="ECO:0000313" key="9">
    <source>
        <dbReference type="Proteomes" id="UP000523821"/>
    </source>
</evidence>
<dbReference type="GO" id="GO:0016616">
    <property type="term" value="F:oxidoreductase activity, acting on the CH-OH group of donors, NAD or NADP as acceptor"/>
    <property type="evidence" value="ECO:0007669"/>
    <property type="project" value="UniProtKB-ARBA"/>
</dbReference>
<sequence>MAHQTALDLNDGRSIPQLGLGVWQVDDGEAPAVVGAALAAGYRLIDGAAAYRNERGVGAGVRQSGLPRDEVFVTSKLANSEHGYDEALRACAASLAAFGFDALDLYLIHWPQPGRNRYVETWKALVRLREEGRVRSIGVSNFGPDHLKRIVDETGVVPAVNQVELHPRFQQRRLRDLHAEMGIATQSWSPLGQGRLLDDPTIGAIAARHGKTPAQTIIRWHIDNGLLVIPKSVTPARIRENVEVFDFALSEADLDAIAALDDSAGRIGPDPDRFG</sequence>
<evidence type="ECO:0000256" key="3">
    <source>
        <dbReference type="ARBA" id="ARBA00023002"/>
    </source>
</evidence>
<dbReference type="PIRSF" id="PIRSF000097">
    <property type="entry name" value="AKR"/>
    <property type="match status" value="1"/>
</dbReference>